<dbReference type="PANTHER" id="PTHR33993">
    <property type="entry name" value="GLYOXALASE-RELATED"/>
    <property type="match status" value="1"/>
</dbReference>
<dbReference type="SUPFAM" id="SSF54593">
    <property type="entry name" value="Glyoxalase/Bleomycin resistance protein/Dihydroxybiphenyl dioxygenase"/>
    <property type="match status" value="1"/>
</dbReference>
<evidence type="ECO:0000259" key="1">
    <source>
        <dbReference type="PROSITE" id="PS51819"/>
    </source>
</evidence>
<dbReference type="STRING" id="1797535.A2744_03745"/>
<comment type="caution">
    <text evidence="2">The sequence shown here is derived from an EMBL/GenBank/DDBJ whole genome shotgun (WGS) entry which is preliminary data.</text>
</comment>
<dbReference type="PANTHER" id="PTHR33993:SF2">
    <property type="entry name" value="VOC DOMAIN-CONTAINING PROTEIN"/>
    <property type="match status" value="1"/>
</dbReference>
<sequence>MNPVVHFEMPAEDKQRTKKFYETAFGWELKQLGPEMGDYLLATTSPLDENKMHKNKGAINGGFFQKGEYGTMPHLVISVADLAKHMVIVKNAGGEIQGEPMDIPGVGKFVMFKDTEGNRVGMLQPSQM</sequence>
<organism evidence="2 3">
    <name type="scientific">Candidatus Buchananbacteria bacterium RIFCSPHIGHO2_01_FULL_44_11</name>
    <dbReference type="NCBI Taxonomy" id="1797535"/>
    <lineage>
        <taxon>Bacteria</taxon>
        <taxon>Candidatus Buchananiibacteriota</taxon>
    </lineage>
</organism>
<evidence type="ECO:0000313" key="2">
    <source>
        <dbReference type="EMBL" id="OGY46573.1"/>
    </source>
</evidence>
<dbReference type="Proteomes" id="UP000178240">
    <property type="component" value="Unassembled WGS sequence"/>
</dbReference>
<dbReference type="InterPro" id="IPR004360">
    <property type="entry name" value="Glyas_Fos-R_dOase_dom"/>
</dbReference>
<dbReference type="CDD" id="cd07247">
    <property type="entry name" value="SgaA_N_like"/>
    <property type="match status" value="1"/>
</dbReference>
<dbReference type="AlphaFoldDB" id="A0A1G1Y2J4"/>
<dbReference type="InterPro" id="IPR037523">
    <property type="entry name" value="VOC_core"/>
</dbReference>
<dbReference type="InterPro" id="IPR029068">
    <property type="entry name" value="Glyas_Bleomycin-R_OHBP_Dase"/>
</dbReference>
<proteinExistence type="predicted"/>
<dbReference type="EMBL" id="MHIE01000003">
    <property type="protein sequence ID" value="OGY46573.1"/>
    <property type="molecule type" value="Genomic_DNA"/>
</dbReference>
<feature type="domain" description="VOC" evidence="1">
    <location>
        <begin position="3"/>
        <end position="125"/>
    </location>
</feature>
<dbReference type="Pfam" id="PF00903">
    <property type="entry name" value="Glyoxalase"/>
    <property type="match status" value="1"/>
</dbReference>
<gene>
    <name evidence="2" type="ORF">A2744_03745</name>
</gene>
<evidence type="ECO:0000313" key="3">
    <source>
        <dbReference type="Proteomes" id="UP000178240"/>
    </source>
</evidence>
<dbReference type="PROSITE" id="PS51819">
    <property type="entry name" value="VOC"/>
    <property type="match status" value="1"/>
</dbReference>
<accession>A0A1G1Y2J4</accession>
<dbReference type="Gene3D" id="3.10.180.10">
    <property type="entry name" value="2,3-Dihydroxybiphenyl 1,2-Dioxygenase, domain 1"/>
    <property type="match status" value="1"/>
</dbReference>
<name>A0A1G1Y2J4_9BACT</name>
<dbReference type="InterPro" id="IPR052164">
    <property type="entry name" value="Anthracycline_SecMetBiosynth"/>
</dbReference>
<reference evidence="2 3" key="1">
    <citation type="journal article" date="2016" name="Nat. Commun.">
        <title>Thousands of microbial genomes shed light on interconnected biogeochemical processes in an aquifer system.</title>
        <authorList>
            <person name="Anantharaman K."/>
            <person name="Brown C.T."/>
            <person name="Hug L.A."/>
            <person name="Sharon I."/>
            <person name="Castelle C.J."/>
            <person name="Probst A.J."/>
            <person name="Thomas B.C."/>
            <person name="Singh A."/>
            <person name="Wilkins M.J."/>
            <person name="Karaoz U."/>
            <person name="Brodie E.L."/>
            <person name="Williams K.H."/>
            <person name="Hubbard S.S."/>
            <person name="Banfield J.F."/>
        </authorList>
    </citation>
    <scope>NUCLEOTIDE SEQUENCE [LARGE SCALE GENOMIC DNA]</scope>
</reference>
<protein>
    <recommendedName>
        <fullName evidence="1">VOC domain-containing protein</fullName>
    </recommendedName>
</protein>